<dbReference type="AlphaFoldDB" id="A0A1A9UD95"/>
<dbReference type="Proteomes" id="UP000078200">
    <property type="component" value="Unassembled WGS sequence"/>
</dbReference>
<feature type="compositionally biased region" description="Low complexity" evidence="1">
    <location>
        <begin position="1"/>
        <end position="11"/>
    </location>
</feature>
<organism evidence="2 3">
    <name type="scientific">Glossina austeni</name>
    <name type="common">Savannah tsetse fly</name>
    <dbReference type="NCBI Taxonomy" id="7395"/>
    <lineage>
        <taxon>Eukaryota</taxon>
        <taxon>Metazoa</taxon>
        <taxon>Ecdysozoa</taxon>
        <taxon>Arthropoda</taxon>
        <taxon>Hexapoda</taxon>
        <taxon>Insecta</taxon>
        <taxon>Pterygota</taxon>
        <taxon>Neoptera</taxon>
        <taxon>Endopterygota</taxon>
        <taxon>Diptera</taxon>
        <taxon>Brachycera</taxon>
        <taxon>Muscomorpha</taxon>
        <taxon>Hippoboscoidea</taxon>
        <taxon>Glossinidae</taxon>
        <taxon>Glossina</taxon>
    </lineage>
</organism>
<evidence type="ECO:0000313" key="2">
    <source>
        <dbReference type="EnsemblMetazoa" id="GAUT000647-PA"/>
    </source>
</evidence>
<dbReference type="STRING" id="7395.A0A1A9UD95"/>
<keyword evidence="3" id="KW-1185">Reference proteome</keyword>
<dbReference type="EnsemblMetazoa" id="GAUT000647-RA">
    <property type="protein sequence ID" value="GAUT000647-PA"/>
    <property type="gene ID" value="GAUT000647"/>
</dbReference>
<proteinExistence type="predicted"/>
<feature type="compositionally biased region" description="Polar residues" evidence="1">
    <location>
        <begin position="58"/>
        <end position="73"/>
    </location>
</feature>
<sequence length="380" mass="42552">MRRPQQNQQQQRQRHADNMPRPNTTSLIVRTHRSYTAGFGTDGAYEPPSVPTGRRTRFANSNVRQSGKCTMRTTRNDTRQQEPDATPDGTTPVSKQLSVTQQQAITETNIQVSPASLRMPTHTNVNIFTPLQQDNNHNDNITTTTVNSTTTTVTTSPTSRLLPMLQRHYAQRNANNNLNCCSTVGTSEISLRMFKIQASLLVYAQDNSMHCKMKRICGLASCSKYHSRLSYEESHKSMINDSANSVSDDSNIDGNVVKTIVKNDFLKHLPAYIKSPVSSKSVADFLDLRGLVDILCLRWIVSKKSIKKSKVANLEMNTLPQIVIAMPHRNLLTSLEVHKLVESLSIYETSLGSTLFGSDEVHLEALVCRINIGDFQIFEE</sequence>
<protein>
    <submittedName>
        <fullName evidence="2">Uncharacterized protein</fullName>
    </submittedName>
</protein>
<name>A0A1A9UD95_GLOAU</name>
<evidence type="ECO:0000256" key="1">
    <source>
        <dbReference type="SAM" id="MobiDB-lite"/>
    </source>
</evidence>
<reference evidence="2" key="1">
    <citation type="submission" date="2020-05" db="UniProtKB">
        <authorList>
            <consortium name="EnsemblMetazoa"/>
        </authorList>
    </citation>
    <scope>IDENTIFICATION</scope>
    <source>
        <strain evidence="2">TTRI</strain>
    </source>
</reference>
<feature type="region of interest" description="Disordered" evidence="1">
    <location>
        <begin position="1"/>
        <end position="95"/>
    </location>
</feature>
<accession>A0A1A9UD95</accession>
<evidence type="ECO:0000313" key="3">
    <source>
        <dbReference type="Proteomes" id="UP000078200"/>
    </source>
</evidence>
<dbReference type="VEuPathDB" id="VectorBase:GAUT000647"/>